<evidence type="ECO:0000313" key="4">
    <source>
        <dbReference type="Proteomes" id="UP000219972"/>
    </source>
</evidence>
<evidence type="ECO:0000313" key="5">
    <source>
        <dbReference type="Proteomes" id="UP000273611"/>
    </source>
</evidence>
<gene>
    <name evidence="2" type="ORF">CO662_33525</name>
    <name evidence="3" type="ORF">EEQ99_03370</name>
</gene>
<evidence type="ECO:0000313" key="2">
    <source>
        <dbReference type="EMBL" id="PDS47687.1"/>
    </source>
</evidence>
<dbReference type="EMBL" id="RIBW01000001">
    <property type="protein sequence ID" value="RUM04573.1"/>
    <property type="molecule type" value="Genomic_DNA"/>
</dbReference>
<dbReference type="EMBL" id="NWSL01000039">
    <property type="protein sequence ID" value="PDS47687.1"/>
    <property type="molecule type" value="Genomic_DNA"/>
</dbReference>
<dbReference type="Proteomes" id="UP000273611">
    <property type="component" value="Unassembled WGS sequence"/>
</dbReference>
<name>A0A3S0SUV2_9HYPH</name>
<feature type="domain" description="DUF2087" evidence="1">
    <location>
        <begin position="95"/>
        <end position="165"/>
    </location>
</feature>
<reference evidence="3 5" key="1">
    <citation type="journal article" date="2015" name="Int. J. Syst. Evol. Microbiol.">
        <title>Rhizobium anhuiense sp. nov., isolated from effective nodules of Vicia faba and Pisum sativum.</title>
        <authorList>
            <person name="Zhang Y.J."/>
            <person name="Zheng W.T."/>
            <person name="Everall I."/>
            <person name="Young J.P."/>
            <person name="Zhang X.X."/>
            <person name="Tian C.F."/>
            <person name="Sui X.H."/>
            <person name="Wang E.T."/>
            <person name="Chen W.X."/>
        </authorList>
    </citation>
    <scope>NUCLEOTIDE SEQUENCE [LARGE SCALE GENOMIC DNA]</scope>
    <source>
        <strain evidence="3 5">CCBAU 23252</strain>
    </source>
</reference>
<accession>A0A3S0SUV2</accession>
<evidence type="ECO:0000313" key="3">
    <source>
        <dbReference type="EMBL" id="RUM04573.1"/>
    </source>
</evidence>
<proteinExistence type="predicted"/>
<dbReference type="GeneID" id="75216332"/>
<dbReference type="RefSeq" id="WP_097545231.1">
    <property type="nucleotide sequence ID" value="NZ_BMFI01000002.1"/>
</dbReference>
<reference evidence="2 4" key="2">
    <citation type="submission" date="2017-09" db="EMBL/GenBank/DDBJ databases">
        <title>Comparative genomics of rhizobia isolated from Phaseolus vulgaris in China.</title>
        <authorList>
            <person name="Tong W."/>
        </authorList>
    </citation>
    <scope>NUCLEOTIDE SEQUENCE [LARGE SCALE GENOMIC DNA]</scope>
    <source>
        <strain evidence="2 4">Y27</strain>
    </source>
</reference>
<organism evidence="3 5">
    <name type="scientific">Rhizobium anhuiense</name>
    <dbReference type="NCBI Taxonomy" id="1184720"/>
    <lineage>
        <taxon>Bacteria</taxon>
        <taxon>Pseudomonadati</taxon>
        <taxon>Pseudomonadota</taxon>
        <taxon>Alphaproteobacteria</taxon>
        <taxon>Hyphomicrobiales</taxon>
        <taxon>Rhizobiaceae</taxon>
        <taxon>Rhizobium/Agrobacterium group</taxon>
        <taxon>Rhizobium</taxon>
    </lineage>
</organism>
<reference evidence="3" key="3">
    <citation type="submission" date="2018-11" db="EMBL/GenBank/DDBJ databases">
        <authorList>
            <person name="Huo Y."/>
        </authorList>
    </citation>
    <scope>NUCLEOTIDE SEQUENCE</scope>
    <source>
        <strain evidence="3">CCBAU 23252</strain>
    </source>
</reference>
<keyword evidence="4" id="KW-1185">Reference proteome</keyword>
<dbReference type="Pfam" id="PF09860">
    <property type="entry name" value="DUF2087"/>
    <property type="match status" value="1"/>
</dbReference>
<dbReference type="Proteomes" id="UP000219972">
    <property type="component" value="Unassembled WGS sequence"/>
</dbReference>
<dbReference type="InterPro" id="IPR018656">
    <property type="entry name" value="DUF2087"/>
</dbReference>
<comment type="caution">
    <text evidence="3">The sequence shown here is derived from an EMBL/GenBank/DDBJ whole genome shotgun (WGS) entry which is preliminary data.</text>
</comment>
<protein>
    <submittedName>
        <fullName evidence="3">DUF2087 domain-containing protein</fullName>
    </submittedName>
</protein>
<sequence>MSRKLIPLNLSDVSTFAKSVRSQLSNQDGLPSHLELLNILAKAAGLGNFQNLRATVKGAGDPAPSPPDDKLFQQPSDINQRLVERIARCFDKGGRLLRWPARRTDQIVALWILWAQIPAAREFSEPDVNILLNERHDFGDYALLRRELCDLGLMTRTPNGRVYRRVERPMPSDAAAALRLILR</sequence>
<dbReference type="AlphaFoldDB" id="A0A3S0SUV2"/>
<evidence type="ECO:0000259" key="1">
    <source>
        <dbReference type="Pfam" id="PF09860"/>
    </source>
</evidence>